<feature type="transmembrane region" description="Helical" evidence="2">
    <location>
        <begin position="12"/>
        <end position="33"/>
    </location>
</feature>
<dbReference type="AlphaFoldDB" id="A0AA38WWM0"/>
<proteinExistence type="predicted"/>
<keyword evidence="2" id="KW-0812">Transmembrane</keyword>
<accession>A0AA38WWM0</accession>
<protein>
    <submittedName>
        <fullName evidence="3">Peptide transporter ptr2</fullName>
    </submittedName>
</protein>
<dbReference type="Proteomes" id="UP001172673">
    <property type="component" value="Unassembled WGS sequence"/>
</dbReference>
<organism evidence="3 4">
    <name type="scientific">Cladophialophora chaetospira</name>
    <dbReference type="NCBI Taxonomy" id="386627"/>
    <lineage>
        <taxon>Eukaryota</taxon>
        <taxon>Fungi</taxon>
        <taxon>Dikarya</taxon>
        <taxon>Ascomycota</taxon>
        <taxon>Pezizomycotina</taxon>
        <taxon>Eurotiomycetes</taxon>
        <taxon>Chaetothyriomycetidae</taxon>
        <taxon>Chaetothyriales</taxon>
        <taxon>Herpotrichiellaceae</taxon>
        <taxon>Cladophialophora</taxon>
    </lineage>
</organism>
<feature type="compositionally biased region" description="Polar residues" evidence="1">
    <location>
        <begin position="58"/>
        <end position="73"/>
    </location>
</feature>
<name>A0AA38WWM0_9EURO</name>
<evidence type="ECO:0000256" key="1">
    <source>
        <dbReference type="SAM" id="MobiDB-lite"/>
    </source>
</evidence>
<keyword evidence="2" id="KW-1133">Transmembrane helix</keyword>
<keyword evidence="2" id="KW-0472">Membrane</keyword>
<feature type="region of interest" description="Disordered" evidence="1">
    <location>
        <begin position="47"/>
        <end position="73"/>
    </location>
</feature>
<feature type="compositionally biased region" description="Basic and acidic residues" evidence="1">
    <location>
        <begin position="47"/>
        <end position="57"/>
    </location>
</feature>
<evidence type="ECO:0000313" key="3">
    <source>
        <dbReference type="EMBL" id="KAJ9602491.1"/>
    </source>
</evidence>
<sequence>MGEILIPATKDLWLIYIWARPAVLLAPQMVIFWSRFRHLNNDELMVEHDEDERRESHPSISGPETVQSVAEQP</sequence>
<evidence type="ECO:0000256" key="2">
    <source>
        <dbReference type="SAM" id="Phobius"/>
    </source>
</evidence>
<reference evidence="3" key="1">
    <citation type="submission" date="2022-10" db="EMBL/GenBank/DDBJ databases">
        <title>Culturing micro-colonial fungi from biological soil crusts in the Mojave desert and describing Neophaeococcomyces mojavensis, and introducing the new genera and species Taxawa tesnikishii.</title>
        <authorList>
            <person name="Kurbessoian T."/>
            <person name="Stajich J.E."/>
        </authorList>
    </citation>
    <scope>NUCLEOTIDE SEQUENCE</scope>
    <source>
        <strain evidence="3">TK_41</strain>
    </source>
</reference>
<keyword evidence="4" id="KW-1185">Reference proteome</keyword>
<gene>
    <name evidence="3" type="primary">PTR2</name>
    <name evidence="3" type="ORF">H2200_013034</name>
</gene>
<comment type="caution">
    <text evidence="3">The sequence shown here is derived from an EMBL/GenBank/DDBJ whole genome shotgun (WGS) entry which is preliminary data.</text>
</comment>
<dbReference type="EMBL" id="JAPDRK010000026">
    <property type="protein sequence ID" value="KAJ9602491.1"/>
    <property type="molecule type" value="Genomic_DNA"/>
</dbReference>
<evidence type="ECO:0000313" key="4">
    <source>
        <dbReference type="Proteomes" id="UP001172673"/>
    </source>
</evidence>